<dbReference type="EMBL" id="OCNH01000003">
    <property type="protein sequence ID" value="SOD93074.1"/>
    <property type="molecule type" value="Genomic_DNA"/>
</dbReference>
<dbReference type="OrthoDB" id="9764953at2"/>
<accession>A0A286GDH7</accession>
<dbReference type="InterPro" id="IPR050955">
    <property type="entry name" value="Plant_Biomass_Hydrol_Est"/>
</dbReference>
<dbReference type="SUPFAM" id="SSF53474">
    <property type="entry name" value="alpha/beta-Hydrolases"/>
    <property type="match status" value="1"/>
</dbReference>
<reference evidence="4" key="1">
    <citation type="submission" date="2017-09" db="EMBL/GenBank/DDBJ databases">
        <authorList>
            <person name="Varghese N."/>
            <person name="Submissions S."/>
        </authorList>
    </citation>
    <scope>NUCLEOTIDE SEQUENCE [LARGE SCALE GENOMIC DNA]</scope>
    <source>
        <strain evidence="4">DSM 29961</strain>
    </source>
</reference>
<keyword evidence="1" id="KW-0732">Signal</keyword>
<dbReference type="RefSeq" id="WP_097128222.1">
    <property type="nucleotide sequence ID" value="NZ_OCNH01000003.1"/>
</dbReference>
<evidence type="ECO:0000256" key="1">
    <source>
        <dbReference type="ARBA" id="ARBA00022729"/>
    </source>
</evidence>
<evidence type="ECO:0000313" key="4">
    <source>
        <dbReference type="Proteomes" id="UP000219452"/>
    </source>
</evidence>
<keyword evidence="4" id="KW-1185">Reference proteome</keyword>
<dbReference type="AlphaFoldDB" id="A0A286GDH7"/>
<name>A0A286GDH7_9BACT</name>
<dbReference type="InterPro" id="IPR029058">
    <property type="entry name" value="AB_hydrolase_fold"/>
</dbReference>
<organism evidence="3 4">
    <name type="scientific">Spirosoma fluviale</name>
    <dbReference type="NCBI Taxonomy" id="1597977"/>
    <lineage>
        <taxon>Bacteria</taxon>
        <taxon>Pseudomonadati</taxon>
        <taxon>Bacteroidota</taxon>
        <taxon>Cytophagia</taxon>
        <taxon>Cytophagales</taxon>
        <taxon>Cytophagaceae</taxon>
        <taxon>Spirosoma</taxon>
    </lineage>
</organism>
<dbReference type="PANTHER" id="PTHR43037:SF1">
    <property type="entry name" value="BLL1128 PROTEIN"/>
    <property type="match status" value="1"/>
</dbReference>
<protein>
    <submittedName>
        <fullName evidence="3">Polyhydroxybutyrate depolymerase</fullName>
    </submittedName>
</protein>
<gene>
    <name evidence="3" type="ORF">SAMN06269250_4342</name>
</gene>
<sequence>MRNNRMIKVMFLFFLTLLGFSSVRAEVISDSVLIEGHYRSFHYNNVPAASVNRSGLIFVLHGSGGDGKRLMKAAAKMEQQANAENMLVIYPDGYKRYWNECRKASPAEANVENVNEQAFFEGMIQYFAKRCKINRNHVFAVGTSGGGHMAYKLALTMPRTFRAITAIIANLPDTTNLDCTPSGKAVPVMIVNGTLDKTNPYEGGVVVLGKNMTMGAVRSTDRTLAYWAELARYKGRPTQENLPDTDPADGKTIERYTYKEKGKPEIVLLKVIGGKHDYPNDIDVHVEALRFFMRQVID</sequence>
<feature type="domain" description="Phospholipase/carboxylesterase/thioesterase" evidence="2">
    <location>
        <begin position="46"/>
        <end position="203"/>
    </location>
</feature>
<dbReference type="Gene3D" id="3.40.50.1820">
    <property type="entry name" value="alpha/beta hydrolase"/>
    <property type="match status" value="1"/>
</dbReference>
<dbReference type="Pfam" id="PF02230">
    <property type="entry name" value="Abhydrolase_2"/>
    <property type="match status" value="1"/>
</dbReference>
<dbReference type="PANTHER" id="PTHR43037">
    <property type="entry name" value="UNNAMED PRODUCT-RELATED"/>
    <property type="match status" value="1"/>
</dbReference>
<dbReference type="Proteomes" id="UP000219452">
    <property type="component" value="Unassembled WGS sequence"/>
</dbReference>
<dbReference type="InterPro" id="IPR003140">
    <property type="entry name" value="PLipase/COase/thioEstase"/>
</dbReference>
<proteinExistence type="predicted"/>
<evidence type="ECO:0000313" key="3">
    <source>
        <dbReference type="EMBL" id="SOD93074.1"/>
    </source>
</evidence>
<evidence type="ECO:0000259" key="2">
    <source>
        <dbReference type="Pfam" id="PF02230"/>
    </source>
</evidence>
<dbReference type="GO" id="GO:0016787">
    <property type="term" value="F:hydrolase activity"/>
    <property type="evidence" value="ECO:0007669"/>
    <property type="project" value="InterPro"/>
</dbReference>